<comment type="subcellular location">
    <subcellularLocation>
        <location evidence="1">Cell membrane</location>
        <topology evidence="1">Single-pass membrane protein</topology>
    </subcellularLocation>
</comment>
<dbReference type="Pfam" id="PF02699">
    <property type="entry name" value="YajC"/>
    <property type="match status" value="1"/>
</dbReference>
<evidence type="ECO:0000256" key="9">
    <source>
        <dbReference type="ARBA" id="ARBA00023136"/>
    </source>
</evidence>
<dbReference type="PANTHER" id="PTHR33909">
    <property type="entry name" value="SEC TRANSLOCON ACCESSORY COMPLEX SUBUNIT YAJC"/>
    <property type="match status" value="1"/>
</dbReference>
<organism evidence="11">
    <name type="scientific">Metalysinibacillus saudimassiliensis</name>
    <dbReference type="NCBI Taxonomy" id="1461583"/>
    <lineage>
        <taxon>Bacteria</taxon>
        <taxon>Bacillati</taxon>
        <taxon>Bacillota</taxon>
        <taxon>Bacilli</taxon>
        <taxon>Bacillales</taxon>
        <taxon>Caryophanaceae</taxon>
        <taxon>Metalysinibacillus</taxon>
    </lineage>
</organism>
<dbReference type="SMART" id="SM01323">
    <property type="entry name" value="YajC"/>
    <property type="match status" value="1"/>
</dbReference>
<evidence type="ECO:0000256" key="1">
    <source>
        <dbReference type="ARBA" id="ARBA00004162"/>
    </source>
</evidence>
<evidence type="ECO:0000256" key="2">
    <source>
        <dbReference type="ARBA" id="ARBA00006742"/>
    </source>
</evidence>
<keyword evidence="4" id="KW-1003">Cell membrane</keyword>
<evidence type="ECO:0000256" key="3">
    <source>
        <dbReference type="ARBA" id="ARBA00022448"/>
    </source>
</evidence>
<accession>A0A078M5A7</accession>
<proteinExistence type="inferred from homology"/>
<dbReference type="GO" id="GO:0015031">
    <property type="term" value="P:protein transport"/>
    <property type="evidence" value="ECO:0007669"/>
    <property type="project" value="UniProtKB-KW"/>
</dbReference>
<keyword evidence="6" id="KW-0653">Protein transport</keyword>
<keyword evidence="5 10" id="KW-0812">Transmembrane</keyword>
<evidence type="ECO:0000256" key="10">
    <source>
        <dbReference type="SAM" id="Phobius"/>
    </source>
</evidence>
<dbReference type="PRINTS" id="PR01853">
    <property type="entry name" value="YAJCTRNLCASE"/>
</dbReference>
<feature type="transmembrane region" description="Helical" evidence="10">
    <location>
        <begin position="6"/>
        <end position="23"/>
    </location>
</feature>
<comment type="similarity">
    <text evidence="2">Belongs to the YajC family.</text>
</comment>
<dbReference type="NCBIfam" id="TIGR00739">
    <property type="entry name" value="yajC"/>
    <property type="match status" value="1"/>
</dbReference>
<dbReference type="PATRIC" id="fig|1461583.4.peg.309"/>
<sequence length="92" mass="10440">MSEQLVSFIPLILMFVAMWFILIRPAKKRQQQTVQMQNNLQRGDKVVTVGGMHGTIEAIEDTVVHLTVADGVRVKFERQAIGRVITDDVFTK</sequence>
<dbReference type="AlphaFoldDB" id="A0A078M5A7"/>
<dbReference type="InterPro" id="IPR003849">
    <property type="entry name" value="Preprotein_translocase_YajC"/>
</dbReference>
<name>A0A078M5A7_9BACL</name>
<dbReference type="PANTHER" id="PTHR33909:SF1">
    <property type="entry name" value="SEC TRANSLOCON ACCESSORY COMPLEX SUBUNIT YAJC"/>
    <property type="match status" value="1"/>
</dbReference>
<evidence type="ECO:0000256" key="5">
    <source>
        <dbReference type="ARBA" id="ARBA00022692"/>
    </source>
</evidence>
<keyword evidence="8" id="KW-0811">Translocation</keyword>
<evidence type="ECO:0000256" key="6">
    <source>
        <dbReference type="ARBA" id="ARBA00022927"/>
    </source>
</evidence>
<dbReference type="EMBL" id="LN483073">
    <property type="protein sequence ID" value="CDZ99866.1"/>
    <property type="molecule type" value="Genomic_DNA"/>
</dbReference>
<keyword evidence="9 10" id="KW-0472">Membrane</keyword>
<dbReference type="GO" id="GO:0005886">
    <property type="term" value="C:plasma membrane"/>
    <property type="evidence" value="ECO:0007669"/>
    <property type="project" value="UniProtKB-SubCell"/>
</dbReference>
<evidence type="ECO:0000256" key="8">
    <source>
        <dbReference type="ARBA" id="ARBA00023010"/>
    </source>
</evidence>
<keyword evidence="3" id="KW-0813">Transport</keyword>
<reference evidence="11" key="1">
    <citation type="submission" date="2014-07" db="EMBL/GenBank/DDBJ databases">
        <authorList>
            <person name="Urmite Genomes Urmite Genomes"/>
        </authorList>
    </citation>
    <scope>NUCLEOTIDE SEQUENCE</scope>
    <source>
        <strain evidence="11">13S34_air</strain>
    </source>
</reference>
<evidence type="ECO:0000256" key="4">
    <source>
        <dbReference type="ARBA" id="ARBA00022475"/>
    </source>
</evidence>
<keyword evidence="7 10" id="KW-1133">Transmembrane helix</keyword>
<gene>
    <name evidence="11" type="ORF">BN1050_00334</name>
</gene>
<evidence type="ECO:0000313" key="11">
    <source>
        <dbReference type="EMBL" id="CDZ99866.1"/>
    </source>
</evidence>
<dbReference type="HOGENOM" id="CLU_116157_5_2_9"/>
<evidence type="ECO:0000256" key="7">
    <source>
        <dbReference type="ARBA" id="ARBA00022989"/>
    </source>
</evidence>
<protein>
    <submittedName>
        <fullName evidence="11">Preprotein translocase subunit YajC</fullName>
    </submittedName>
</protein>